<dbReference type="Gene3D" id="1.20.1250.20">
    <property type="entry name" value="MFS general substrate transporter like domains"/>
    <property type="match status" value="2"/>
</dbReference>
<organism evidence="4 5">
    <name type="scientific">Lottia gigantea</name>
    <name type="common">Giant owl limpet</name>
    <dbReference type="NCBI Taxonomy" id="225164"/>
    <lineage>
        <taxon>Eukaryota</taxon>
        <taxon>Metazoa</taxon>
        <taxon>Spiralia</taxon>
        <taxon>Lophotrochozoa</taxon>
        <taxon>Mollusca</taxon>
        <taxon>Gastropoda</taxon>
        <taxon>Patellogastropoda</taxon>
        <taxon>Lottioidea</taxon>
        <taxon>Lottiidae</taxon>
        <taxon>Lottia</taxon>
    </lineage>
</organism>
<dbReference type="HOGENOM" id="CLU_040011_1_0_1"/>
<dbReference type="InterPro" id="IPR020846">
    <property type="entry name" value="MFS_dom"/>
</dbReference>
<feature type="transmembrane region" description="Helical" evidence="2">
    <location>
        <begin position="318"/>
        <end position="339"/>
    </location>
</feature>
<feature type="transmembrane region" description="Helical" evidence="2">
    <location>
        <begin position="351"/>
        <end position="373"/>
    </location>
</feature>
<dbReference type="GO" id="GO:0022857">
    <property type="term" value="F:transmembrane transporter activity"/>
    <property type="evidence" value="ECO:0007669"/>
    <property type="project" value="InterPro"/>
</dbReference>
<sequence>MKKLYTDEEGRPPYKELEPETKDNREVLSKFSVILLNMASFGLNFMTLLLSVEVIPAQIQALVGDASKGSCFGALVAGGSAVTFFVSPIVGMISDRLRLKMGKRRPVMMIGTIFSCLGLIGMAFSAPHVDTDSTSDAQVNNTECYRDLVYERCHAYYNGSAPSFIPEKGNPKPGSVLLVSETNINNPQLLNKSGNLALYIVFFLLVILSQSTISVCFNALVADKSHPSQRGFSSGVMGAMILLGNVSGAAVGLSFSHIGVLGIYGCIIGMLIISVAVTVISTPEAPGKEDIHSHPLDCKLIFCGFWEPLKEHDFRWVFFTRFLMQQGVSTITGFLEYWLDDMVQLPNCWTAATSVAVMLLPLFFAAAFSSVIFGVLSDRKGKRKIFVTAGAILLAIASLTDTFMTGDFGFYVAVIMAFVFGIGFGAFTSVDFALVMDVLPDEKDNAKDLAVWHLALILPQTLATPIGGVILDVFEKVNCEIGLGYIILFLVTTVYFILSGCFVFKIRNAK</sequence>
<feature type="domain" description="Major facilitator superfamily (MFS) profile" evidence="3">
    <location>
        <begin position="313"/>
        <end position="510"/>
    </location>
</feature>
<dbReference type="OrthoDB" id="28755at2759"/>
<evidence type="ECO:0000259" key="3">
    <source>
        <dbReference type="PROSITE" id="PS50850"/>
    </source>
</evidence>
<evidence type="ECO:0000256" key="1">
    <source>
        <dbReference type="ARBA" id="ARBA00004141"/>
    </source>
</evidence>
<evidence type="ECO:0000256" key="2">
    <source>
        <dbReference type="SAM" id="Phobius"/>
    </source>
</evidence>
<name>V4B1A4_LOTGI</name>
<feature type="transmembrane region" description="Helical" evidence="2">
    <location>
        <begin position="261"/>
        <end position="280"/>
    </location>
</feature>
<evidence type="ECO:0000313" key="4">
    <source>
        <dbReference type="EMBL" id="ESO81984.1"/>
    </source>
</evidence>
<dbReference type="EMBL" id="KB204066">
    <property type="protein sequence ID" value="ESO81984.1"/>
    <property type="molecule type" value="Genomic_DNA"/>
</dbReference>
<dbReference type="InterPro" id="IPR036259">
    <property type="entry name" value="MFS_trans_sf"/>
</dbReference>
<dbReference type="GeneID" id="20250376"/>
<evidence type="ECO:0000313" key="5">
    <source>
        <dbReference type="Proteomes" id="UP000030746"/>
    </source>
</evidence>
<proteinExistence type="predicted"/>
<comment type="subcellular location">
    <subcellularLocation>
        <location evidence="1">Membrane</location>
        <topology evidence="1">Multi-pass membrane protein</topology>
    </subcellularLocation>
</comment>
<dbReference type="Proteomes" id="UP000030746">
    <property type="component" value="Unassembled WGS sequence"/>
</dbReference>
<keyword evidence="5" id="KW-1185">Reference proteome</keyword>
<dbReference type="CTD" id="20250376"/>
<dbReference type="PANTHER" id="PTHR23528:SF1">
    <property type="entry name" value="MAJOR FACILITATOR SUPERFAMILY (MFS) PROFILE DOMAIN-CONTAINING PROTEIN"/>
    <property type="match status" value="1"/>
</dbReference>
<keyword evidence="2" id="KW-1133">Transmembrane helix</keyword>
<feature type="transmembrane region" description="Helical" evidence="2">
    <location>
        <begin position="410"/>
        <end position="439"/>
    </location>
</feature>
<keyword evidence="2" id="KW-0812">Transmembrane</keyword>
<protein>
    <recommendedName>
        <fullName evidence="3">Major facilitator superfamily (MFS) profile domain-containing protein</fullName>
    </recommendedName>
</protein>
<dbReference type="InterPro" id="IPR011701">
    <property type="entry name" value="MFS"/>
</dbReference>
<dbReference type="PANTHER" id="PTHR23528">
    <property type="match status" value="1"/>
</dbReference>
<feature type="transmembrane region" description="Helical" evidence="2">
    <location>
        <begin position="106"/>
        <end position="126"/>
    </location>
</feature>
<gene>
    <name evidence="4" type="ORF">LOTGIDRAFT_237186</name>
</gene>
<dbReference type="KEGG" id="lgi:LOTGIDRAFT_237186"/>
<feature type="transmembrane region" description="Helical" evidence="2">
    <location>
        <begin position="72"/>
        <end position="94"/>
    </location>
</feature>
<dbReference type="GO" id="GO:0016020">
    <property type="term" value="C:membrane"/>
    <property type="evidence" value="ECO:0007669"/>
    <property type="project" value="UniProtKB-SubCell"/>
</dbReference>
<dbReference type="AlphaFoldDB" id="V4B1A4"/>
<dbReference type="OMA" id="WVIITRF"/>
<feature type="transmembrane region" description="Helical" evidence="2">
    <location>
        <begin position="196"/>
        <end position="220"/>
    </location>
</feature>
<dbReference type="RefSeq" id="XP_009067289.1">
    <property type="nucleotide sequence ID" value="XM_009069041.1"/>
</dbReference>
<feature type="transmembrane region" description="Helical" evidence="2">
    <location>
        <begin position="31"/>
        <end position="52"/>
    </location>
</feature>
<dbReference type="Pfam" id="PF13347">
    <property type="entry name" value="MFS_2"/>
    <property type="match status" value="1"/>
</dbReference>
<dbReference type="PROSITE" id="PS50850">
    <property type="entry name" value="MFS"/>
    <property type="match status" value="1"/>
</dbReference>
<feature type="transmembrane region" description="Helical" evidence="2">
    <location>
        <begin position="385"/>
        <end position="404"/>
    </location>
</feature>
<accession>V4B1A4</accession>
<feature type="transmembrane region" description="Helical" evidence="2">
    <location>
        <begin position="232"/>
        <end position="255"/>
    </location>
</feature>
<dbReference type="SUPFAM" id="SSF103473">
    <property type="entry name" value="MFS general substrate transporter"/>
    <property type="match status" value="1"/>
</dbReference>
<feature type="transmembrane region" description="Helical" evidence="2">
    <location>
        <begin position="451"/>
        <end position="471"/>
    </location>
</feature>
<reference evidence="4 5" key="1">
    <citation type="journal article" date="2013" name="Nature">
        <title>Insights into bilaterian evolution from three spiralian genomes.</title>
        <authorList>
            <person name="Simakov O."/>
            <person name="Marletaz F."/>
            <person name="Cho S.J."/>
            <person name="Edsinger-Gonzales E."/>
            <person name="Havlak P."/>
            <person name="Hellsten U."/>
            <person name="Kuo D.H."/>
            <person name="Larsson T."/>
            <person name="Lv J."/>
            <person name="Arendt D."/>
            <person name="Savage R."/>
            <person name="Osoegawa K."/>
            <person name="de Jong P."/>
            <person name="Grimwood J."/>
            <person name="Chapman J.A."/>
            <person name="Shapiro H."/>
            <person name="Aerts A."/>
            <person name="Otillar R.P."/>
            <person name="Terry A.Y."/>
            <person name="Boore J.L."/>
            <person name="Grigoriev I.V."/>
            <person name="Lindberg D.R."/>
            <person name="Seaver E.C."/>
            <person name="Weisblat D.A."/>
            <person name="Putnam N.H."/>
            <person name="Rokhsar D.S."/>
        </authorList>
    </citation>
    <scope>NUCLEOTIDE SEQUENCE [LARGE SCALE GENOMIC DNA]</scope>
</reference>
<keyword evidence="2" id="KW-0472">Membrane</keyword>
<feature type="transmembrane region" description="Helical" evidence="2">
    <location>
        <begin position="483"/>
        <end position="504"/>
    </location>
</feature>
<dbReference type="Pfam" id="PF07690">
    <property type="entry name" value="MFS_1"/>
    <property type="match status" value="1"/>
</dbReference>